<dbReference type="EC" id="6.2.1.-" evidence="8"/>
<evidence type="ECO:0000259" key="6">
    <source>
        <dbReference type="Pfam" id="PF00501"/>
    </source>
</evidence>
<evidence type="ECO:0000256" key="4">
    <source>
        <dbReference type="ARBA" id="ARBA00023098"/>
    </source>
</evidence>
<evidence type="ECO:0000256" key="3">
    <source>
        <dbReference type="ARBA" id="ARBA00022832"/>
    </source>
</evidence>
<dbReference type="GO" id="GO:0005886">
    <property type="term" value="C:plasma membrane"/>
    <property type="evidence" value="ECO:0007669"/>
    <property type="project" value="TreeGrafter"/>
</dbReference>
<dbReference type="FunFam" id="3.40.50.12780:FF:000013">
    <property type="entry name" value="Long-chain-fatty-acid--AMP ligase FadD32"/>
    <property type="match status" value="1"/>
</dbReference>
<dbReference type="GO" id="GO:0070566">
    <property type="term" value="F:adenylyltransferase activity"/>
    <property type="evidence" value="ECO:0007669"/>
    <property type="project" value="TreeGrafter"/>
</dbReference>
<dbReference type="InterPro" id="IPR025110">
    <property type="entry name" value="AMP-bd_C"/>
</dbReference>
<dbReference type="Gene3D" id="3.40.50.12780">
    <property type="entry name" value="N-terminal domain of ligase-like"/>
    <property type="match status" value="1"/>
</dbReference>
<feature type="compositionally biased region" description="Polar residues" evidence="5">
    <location>
        <begin position="1"/>
        <end position="12"/>
    </location>
</feature>
<feature type="domain" description="AMP-binding enzyme C-terminal" evidence="7">
    <location>
        <begin position="508"/>
        <end position="617"/>
    </location>
</feature>
<dbReference type="PATRIC" id="fig|1773.206.peg.1485"/>
<dbReference type="PANTHER" id="PTHR22754:SF32">
    <property type="entry name" value="DISCO-INTERACTING PROTEIN 2"/>
    <property type="match status" value="1"/>
</dbReference>
<dbReference type="FunFam" id="3.30.300.30:FF:000016">
    <property type="entry name" value="Fatty-acid-CoA ligase FadD26"/>
    <property type="match status" value="1"/>
</dbReference>
<keyword evidence="2 8" id="KW-0436">Ligase</keyword>
<dbReference type="InterPro" id="IPR042099">
    <property type="entry name" value="ANL_N_sf"/>
</dbReference>
<dbReference type="Pfam" id="PF00501">
    <property type="entry name" value="AMP-binding"/>
    <property type="match status" value="1"/>
</dbReference>
<dbReference type="InterPro" id="IPR000873">
    <property type="entry name" value="AMP-dep_synth/lig_dom"/>
</dbReference>
<dbReference type="SUPFAM" id="SSF56801">
    <property type="entry name" value="Acetyl-CoA synthetase-like"/>
    <property type="match status" value="1"/>
</dbReference>
<keyword evidence="3" id="KW-0276">Fatty acid metabolism</keyword>
<evidence type="ECO:0000313" key="9">
    <source>
        <dbReference type="Proteomes" id="UP000038802"/>
    </source>
</evidence>
<proteinExistence type="inferred from homology"/>
<gene>
    <name evidence="8" type="ORF">ERS007703_01748</name>
</gene>
<dbReference type="Pfam" id="PF23024">
    <property type="entry name" value="AMP-dom_DIP2-like"/>
    <property type="match status" value="1"/>
</dbReference>
<evidence type="ECO:0000256" key="5">
    <source>
        <dbReference type="SAM" id="MobiDB-lite"/>
    </source>
</evidence>
<name>A0A0Q3YPU9_MYCTX</name>
<evidence type="ECO:0000256" key="2">
    <source>
        <dbReference type="ARBA" id="ARBA00022598"/>
    </source>
</evidence>
<protein>
    <submittedName>
        <fullName evidence="8">Acyl-CoA synthetase</fullName>
        <ecNumber evidence="8">6.2.1.-</ecNumber>
    </submittedName>
</protein>
<evidence type="ECO:0000256" key="1">
    <source>
        <dbReference type="ARBA" id="ARBA00006432"/>
    </source>
</evidence>
<dbReference type="Gene3D" id="3.30.300.30">
    <property type="match status" value="1"/>
</dbReference>
<feature type="region of interest" description="Disordered" evidence="5">
    <location>
        <begin position="1"/>
        <end position="31"/>
    </location>
</feature>
<dbReference type="PANTHER" id="PTHR22754">
    <property type="entry name" value="DISCO-INTERACTING PROTEIN 2 DIP2 -RELATED"/>
    <property type="match status" value="1"/>
</dbReference>
<dbReference type="InterPro" id="IPR045851">
    <property type="entry name" value="AMP-bd_C_sf"/>
</dbReference>
<evidence type="ECO:0000313" key="8">
    <source>
        <dbReference type="EMBL" id="COV62284.1"/>
    </source>
</evidence>
<dbReference type="SMR" id="A0A0Q3YPU9"/>
<feature type="domain" description="AMP-dependent synthetase/ligase" evidence="6">
    <location>
        <begin position="55"/>
        <end position="460"/>
    </location>
</feature>
<dbReference type="EMBL" id="CSAE01000160">
    <property type="protein sequence ID" value="COV62284.1"/>
    <property type="molecule type" value="Genomic_DNA"/>
</dbReference>
<dbReference type="CDD" id="cd05931">
    <property type="entry name" value="FAAL"/>
    <property type="match status" value="1"/>
</dbReference>
<dbReference type="AlphaFoldDB" id="A0A0Q3YPU9"/>
<dbReference type="Proteomes" id="UP000038802">
    <property type="component" value="Unassembled WGS sequence"/>
</dbReference>
<comment type="similarity">
    <text evidence="1">Belongs to the ATP-dependent AMP-binding enzyme family.</text>
</comment>
<accession>A0A0Q3YPU9</accession>
<dbReference type="NCBIfam" id="NF004509">
    <property type="entry name" value="PRK05850.1"/>
    <property type="match status" value="1"/>
</dbReference>
<keyword evidence="4" id="KW-0443">Lipid metabolism</keyword>
<evidence type="ECO:0000259" key="7">
    <source>
        <dbReference type="Pfam" id="PF23024"/>
    </source>
</evidence>
<dbReference type="InterPro" id="IPR040097">
    <property type="entry name" value="FAAL/FAAC"/>
</dbReference>
<dbReference type="GO" id="GO:0016874">
    <property type="term" value="F:ligase activity"/>
    <property type="evidence" value="ECO:0007669"/>
    <property type="project" value="UniProtKB-KW"/>
</dbReference>
<dbReference type="OMA" id="AMRCESE"/>
<reference evidence="9" key="1">
    <citation type="submission" date="2015-03" db="EMBL/GenBank/DDBJ databases">
        <authorList>
            <consortium name="Pathogen Informatics"/>
        </authorList>
    </citation>
    <scope>NUCLEOTIDE SEQUENCE [LARGE SCALE GENOMIC DNA]</scope>
    <source>
        <strain evidence="9">K00500041</strain>
    </source>
</reference>
<sequence>MAWSVQTGTFQSGGDVPTCDPTGVRRVRKKHSERQKAEWEYKAMPVTDRSVPSLLQERADQQPDSTAYTYIDYGSDPKGFADSLTWSQVYSRACIIAEELKLCGLPGDRVAVLAPQGLEYVLAFLGALQAGFIAVPLSTPQYGIHDDRVSAVLQDSKPVAILTTSSVVGDVTKYAASHDGQPAPVVVEVDLLDLDSPRQMPAFSRQHTGAAYLQYTSGSTRTPAGVIVSHTNVIANVTQSMYGYFGDPAKIPTGTVVSWLPLYHDMGLILGICAPLVARRRAMLMSPMSFLRRPARWMQLLATSGRCFSAAPNFAFELAVRRTSDQDMAGLDLRDVVGIVSGSERIHVATVRRFIERFAPYNLSPTAIRPSYGLAEATLYVAAPEAGAAPKTVRFDYEQLTAGQARPCGTDGSVGTELISYGSPDPSSVRIVNPETMVENPPGVVGEIWVHGDHVTMGYWQKPKQTAQVFDAKLVDPAPAAPEGPWLRTGDLGVISDGELFIMGRIKDLLIVDGRNHYPDDIEATIQEITGGRAAAIAVPDDITEQLVAIIEFKRRGSTAEEVMLKLRSVKREVTSAISKSHSLRVADLVLVSPGSIPITTSGKIRRSACVERYRSDGFKRLDVAV</sequence>
<dbReference type="GO" id="GO:0006633">
    <property type="term" value="P:fatty acid biosynthetic process"/>
    <property type="evidence" value="ECO:0007669"/>
    <property type="project" value="TreeGrafter"/>
</dbReference>
<dbReference type="GO" id="GO:0071766">
    <property type="term" value="P:Actinobacterium-type cell wall biogenesis"/>
    <property type="evidence" value="ECO:0007669"/>
    <property type="project" value="UniProtKB-ARBA"/>
</dbReference>
<dbReference type="STRING" id="115862.BBG46_15280"/>
<organism evidence="8 9">
    <name type="scientific">Mycobacterium tuberculosis</name>
    <dbReference type="NCBI Taxonomy" id="1773"/>
    <lineage>
        <taxon>Bacteria</taxon>
        <taxon>Bacillati</taxon>
        <taxon>Actinomycetota</taxon>
        <taxon>Actinomycetes</taxon>
        <taxon>Mycobacteriales</taxon>
        <taxon>Mycobacteriaceae</taxon>
        <taxon>Mycobacterium</taxon>
        <taxon>Mycobacterium tuberculosis complex</taxon>
    </lineage>
</organism>